<feature type="domain" description="Ig-like" evidence="9">
    <location>
        <begin position="424"/>
        <end position="508"/>
    </location>
</feature>
<dbReference type="HOGENOM" id="CLU_285810_0_0_1"/>
<keyword evidence="8" id="KW-0732">Signal</keyword>
<reference evidence="11 12" key="1">
    <citation type="journal article" date="2008" name="Nature">
        <title>The Trichoplax genome and the nature of placozoans.</title>
        <authorList>
            <person name="Srivastava M."/>
            <person name="Begovic E."/>
            <person name="Chapman J."/>
            <person name="Putnam N.H."/>
            <person name="Hellsten U."/>
            <person name="Kawashima T."/>
            <person name="Kuo A."/>
            <person name="Mitros T."/>
            <person name="Salamov A."/>
            <person name="Carpenter M.L."/>
            <person name="Signorovitch A.Y."/>
            <person name="Moreno M.A."/>
            <person name="Kamm K."/>
            <person name="Grimwood J."/>
            <person name="Schmutz J."/>
            <person name="Shapiro H."/>
            <person name="Grigoriev I.V."/>
            <person name="Buss L.W."/>
            <person name="Schierwater B."/>
            <person name="Dellaporta S.L."/>
            <person name="Rokhsar D.S."/>
        </authorList>
    </citation>
    <scope>NUCLEOTIDE SEQUENCE [LARGE SCALE GENOMIC DNA]</scope>
    <source>
        <strain evidence="11 12">Grell-BS-1999</strain>
    </source>
</reference>
<evidence type="ECO:0000256" key="1">
    <source>
        <dbReference type="ARBA" id="ARBA00004236"/>
    </source>
</evidence>
<evidence type="ECO:0000256" key="7">
    <source>
        <dbReference type="ARBA" id="ARBA00023319"/>
    </source>
</evidence>
<feature type="domain" description="Ig-like" evidence="9">
    <location>
        <begin position="536"/>
        <end position="611"/>
    </location>
</feature>
<comment type="subcellular location">
    <subcellularLocation>
        <location evidence="1">Cell membrane</location>
    </subcellularLocation>
</comment>
<dbReference type="SMART" id="SM00408">
    <property type="entry name" value="IGc2"/>
    <property type="match status" value="4"/>
</dbReference>
<evidence type="ECO:0000256" key="8">
    <source>
        <dbReference type="SAM" id="SignalP"/>
    </source>
</evidence>
<evidence type="ECO:0000313" key="11">
    <source>
        <dbReference type="EMBL" id="EDV19554.1"/>
    </source>
</evidence>
<keyword evidence="7" id="KW-0393">Immunoglobulin domain</keyword>
<dbReference type="SUPFAM" id="SSF49265">
    <property type="entry name" value="Fibronectin type III"/>
    <property type="match status" value="2"/>
</dbReference>
<dbReference type="InterPro" id="IPR003599">
    <property type="entry name" value="Ig_sub"/>
</dbReference>
<feature type="domain" description="Fibronectin type-III" evidence="10">
    <location>
        <begin position="951"/>
        <end position="1048"/>
    </location>
</feature>
<feature type="domain" description="Ig-like" evidence="9">
    <location>
        <begin position="31"/>
        <end position="122"/>
    </location>
</feature>
<dbReference type="GeneID" id="6759198"/>
<dbReference type="PANTHER" id="PTHR44170:SF6">
    <property type="entry name" value="CONTACTIN"/>
    <property type="match status" value="1"/>
</dbReference>
<dbReference type="SMART" id="SM00409">
    <property type="entry name" value="IG"/>
    <property type="match status" value="6"/>
</dbReference>
<feature type="domain" description="Fibronectin type-III" evidence="10">
    <location>
        <begin position="720"/>
        <end position="817"/>
    </location>
</feature>
<evidence type="ECO:0000256" key="2">
    <source>
        <dbReference type="ARBA" id="ARBA00022475"/>
    </source>
</evidence>
<evidence type="ECO:0000256" key="5">
    <source>
        <dbReference type="ARBA" id="ARBA00023157"/>
    </source>
</evidence>
<dbReference type="RefSeq" id="XP_002117986.1">
    <property type="nucleotide sequence ID" value="XM_002117950.1"/>
</dbReference>
<dbReference type="InterPro" id="IPR036179">
    <property type="entry name" value="Ig-like_dom_sf"/>
</dbReference>
<dbReference type="CTD" id="6759198"/>
<feature type="signal peptide" evidence="8">
    <location>
        <begin position="1"/>
        <end position="25"/>
    </location>
</feature>
<keyword evidence="6" id="KW-0325">Glycoprotein</keyword>
<protein>
    <submittedName>
        <fullName evidence="11">Uncharacterized protein</fullName>
    </submittedName>
</protein>
<dbReference type="PANTHER" id="PTHR44170">
    <property type="entry name" value="PROTEIN SIDEKICK"/>
    <property type="match status" value="1"/>
</dbReference>
<dbReference type="InterPro" id="IPR036116">
    <property type="entry name" value="FN3_sf"/>
</dbReference>
<dbReference type="CDD" id="cd00063">
    <property type="entry name" value="FN3"/>
    <property type="match status" value="4"/>
</dbReference>
<organism evidence="11 12">
    <name type="scientific">Trichoplax adhaerens</name>
    <name type="common">Trichoplax reptans</name>
    <dbReference type="NCBI Taxonomy" id="10228"/>
    <lineage>
        <taxon>Eukaryota</taxon>
        <taxon>Metazoa</taxon>
        <taxon>Placozoa</taxon>
        <taxon>Uniplacotomia</taxon>
        <taxon>Trichoplacea</taxon>
        <taxon>Trichoplacidae</taxon>
        <taxon>Trichoplax</taxon>
    </lineage>
</organism>
<gene>
    <name evidence="11" type="ORF">TRIADDRAFT_62007</name>
</gene>
<keyword evidence="4" id="KW-0472">Membrane</keyword>
<dbReference type="SUPFAM" id="SSF48726">
    <property type="entry name" value="Immunoglobulin"/>
    <property type="match status" value="5"/>
</dbReference>
<evidence type="ECO:0000313" key="12">
    <source>
        <dbReference type="Proteomes" id="UP000009022"/>
    </source>
</evidence>
<evidence type="ECO:0000259" key="10">
    <source>
        <dbReference type="PROSITE" id="PS50853"/>
    </source>
</evidence>
<dbReference type="InterPro" id="IPR013783">
    <property type="entry name" value="Ig-like_fold"/>
</dbReference>
<evidence type="ECO:0000256" key="4">
    <source>
        <dbReference type="ARBA" id="ARBA00023136"/>
    </source>
</evidence>
<keyword evidence="5" id="KW-1015">Disulfide bond</keyword>
<dbReference type="SMART" id="SM00060">
    <property type="entry name" value="FN3"/>
    <property type="match status" value="4"/>
</dbReference>
<dbReference type="AlphaFoldDB" id="B3SCK7"/>
<feature type="domain" description="Fibronectin type-III" evidence="10">
    <location>
        <begin position="618"/>
        <end position="715"/>
    </location>
</feature>
<dbReference type="KEGG" id="tad:TRIADDRAFT_62007"/>
<evidence type="ECO:0000256" key="6">
    <source>
        <dbReference type="ARBA" id="ARBA00023180"/>
    </source>
</evidence>
<evidence type="ECO:0000259" key="9">
    <source>
        <dbReference type="PROSITE" id="PS50835"/>
    </source>
</evidence>
<dbReference type="eggNOG" id="KOG3513">
    <property type="taxonomic scope" value="Eukaryota"/>
</dbReference>
<dbReference type="Pfam" id="PF13927">
    <property type="entry name" value="Ig_3"/>
    <property type="match status" value="4"/>
</dbReference>
<sequence>MRIRRENQMMKRSLLAFVLATSTLALALHSPTITIQPIDFMNEHAIYSTGSGKVVIPCQTTGSGNITYAWRHNGNPIQLDDRIKILDGNLSVANITASDDGKYICLASNLYGTSISREVTLQVSVVHSLRNISENIIQSSYGSARLRCQISNQTTRMPKPSQIYWTASDDSRVPETTSIAINEYDGDLIFIAGWQNNTGSYKCNVIFKLFDPTTGSSTKIKLTGAAQHVYFKIPTSATPSFAPKIEEGPTDIIAILGQVRVILECISTGYPIPTILWQKKLGPLPNNRYSIEKFGRHLVLKYIQEADAGEYQCIAFSGFKQVSASAKLRVAIDSRWKASITNTNQPIGSDFIWPCSVSGFDIKYKWYRNGQRISGSPQYNLHANGSLTIRHLSPSDAAVYSCQGYNNHSNIVSSGYLNVIVAAPTFIKSPYTQATFFRGQNATLRCTVTGGPRPTVEYTKNGRTIDRQLHNKYTAQLNGNLIIHHVQDSDAGVYKCIASNRYGTAEVSGSAVIKIATTFTKSLTKTFVRRPQGFILSCQIQKDPSLNVVFYWQKEGKNITTQKAVLNVHGLTTTLTYSSSSLGDSGRFSCFVATHVPFAGYETQSSSAMLTVHDIPDSPSDFRYNQVNASSAVLSWLPGNSNNSPLLRYGLTYRVNSNRLSNDPWRVAINDVPPWATFHRVNLSPYNYYHFKLIAINGVGSSKITPSLTFHTDVDIPYHSPGEFRASSGTADGAIIEIRYKPLSRDEMNGPHIYNLLEFKPQAISSSWSFINIGNNGSYRLTGVLENTVYKLRLRPFNDIGLGKEWTHTVTVKTGVAAPTLIPEHFQVYVIGNDSVKLVWSTDALGNSMGTKIIGYRICTFEIIEYVHITVLNSNSDELAIISYWTYDQSIAKTQTLGDVNVATMNHLKHNFSYHFRINAFNCGGDGLLSQTVSQYISRSVPEHHPVFTDSISNFTSSQMLSHQLILQWLAPAITNGIIQSYQINYKLIGNQSNSRKTIAKNTTGNETSAILNNMKLGIYQFTIAARNIHGYGVPVTIRHKVANILAPIRLAATAIERTFIHLSWTVGDIIGQEETQCLDDKF</sequence>
<dbReference type="PROSITE" id="PS50835">
    <property type="entry name" value="IG_LIKE"/>
    <property type="match status" value="6"/>
</dbReference>
<dbReference type="InterPro" id="IPR003961">
    <property type="entry name" value="FN3_dom"/>
</dbReference>
<dbReference type="PROSITE" id="PS50853">
    <property type="entry name" value="FN3"/>
    <property type="match status" value="3"/>
</dbReference>
<feature type="domain" description="Ig-like" evidence="9">
    <location>
        <begin position="243"/>
        <end position="329"/>
    </location>
</feature>
<dbReference type="InterPro" id="IPR003598">
    <property type="entry name" value="Ig_sub2"/>
</dbReference>
<dbReference type="PhylomeDB" id="B3SCK7"/>
<feature type="chain" id="PRO_5002798685" evidence="8">
    <location>
        <begin position="26"/>
        <end position="1083"/>
    </location>
</feature>
<evidence type="ECO:0000256" key="3">
    <source>
        <dbReference type="ARBA" id="ARBA00022737"/>
    </source>
</evidence>
<feature type="domain" description="Ig-like" evidence="9">
    <location>
        <begin position="348"/>
        <end position="418"/>
    </location>
</feature>
<keyword evidence="3" id="KW-0677">Repeat</keyword>
<dbReference type="InParanoid" id="B3SCK7"/>
<dbReference type="FunFam" id="2.60.40.10:FF:000032">
    <property type="entry name" value="palladin isoform X1"/>
    <property type="match status" value="1"/>
</dbReference>
<proteinExistence type="predicted"/>
<dbReference type="InterPro" id="IPR007110">
    <property type="entry name" value="Ig-like_dom"/>
</dbReference>
<accession>B3SCK7</accession>
<dbReference type="GO" id="GO:0005886">
    <property type="term" value="C:plasma membrane"/>
    <property type="evidence" value="ECO:0007669"/>
    <property type="project" value="UniProtKB-SubCell"/>
</dbReference>
<dbReference type="Proteomes" id="UP000009022">
    <property type="component" value="Unassembled WGS sequence"/>
</dbReference>
<dbReference type="FunFam" id="2.60.40.10:FF:000005">
    <property type="entry name" value="Neuronal cell adhesion molecule"/>
    <property type="match status" value="1"/>
</dbReference>
<dbReference type="EMBL" id="DS985271">
    <property type="protein sequence ID" value="EDV19554.1"/>
    <property type="molecule type" value="Genomic_DNA"/>
</dbReference>
<keyword evidence="2" id="KW-1003">Cell membrane</keyword>
<dbReference type="FunCoup" id="B3SCK7">
    <property type="interactions" value="1225"/>
</dbReference>
<name>B3SCK7_TRIAD</name>
<dbReference type="OrthoDB" id="6138780at2759"/>
<feature type="domain" description="Ig-like" evidence="9">
    <location>
        <begin position="143"/>
        <end position="223"/>
    </location>
</feature>
<dbReference type="Pfam" id="PF00041">
    <property type="entry name" value="fn3"/>
    <property type="match status" value="2"/>
</dbReference>
<keyword evidence="12" id="KW-1185">Reference proteome</keyword>
<dbReference type="Gene3D" id="2.60.40.10">
    <property type="entry name" value="Immunoglobulins"/>
    <property type="match status" value="9"/>
</dbReference>